<dbReference type="GO" id="GO:0016020">
    <property type="term" value="C:membrane"/>
    <property type="evidence" value="ECO:0007669"/>
    <property type="project" value="InterPro"/>
</dbReference>
<evidence type="ECO:0000313" key="3">
    <source>
        <dbReference type="Proteomes" id="UP000294567"/>
    </source>
</evidence>
<dbReference type="Gene3D" id="1.10.1760.20">
    <property type="match status" value="1"/>
</dbReference>
<keyword evidence="1" id="KW-0812">Transmembrane</keyword>
<reference evidence="2 3" key="1">
    <citation type="submission" date="2019-03" db="EMBL/GenBank/DDBJ databases">
        <title>Genomic Encyclopedia of Type Strains, Phase IV (KMG-IV): sequencing the most valuable type-strain genomes for metagenomic binning, comparative biology and taxonomic classification.</title>
        <authorList>
            <person name="Goeker M."/>
        </authorList>
    </citation>
    <scope>NUCLEOTIDE SEQUENCE [LARGE SCALE GENOMIC DNA]</scope>
    <source>
        <strain evidence="2 3">DSM 26752</strain>
    </source>
</reference>
<keyword evidence="1" id="KW-1133">Transmembrane helix</keyword>
<dbReference type="Proteomes" id="UP000294567">
    <property type="component" value="Unassembled WGS sequence"/>
</dbReference>
<gene>
    <name evidence="2" type="ORF">EDD65_10366</name>
</gene>
<dbReference type="Pfam" id="PF07155">
    <property type="entry name" value="ECF-ribofla_trS"/>
    <property type="match status" value="1"/>
</dbReference>
<feature type="transmembrane region" description="Helical" evidence="1">
    <location>
        <begin position="39"/>
        <end position="62"/>
    </location>
</feature>
<proteinExistence type="predicted"/>
<protein>
    <submittedName>
        <fullName evidence="2">ECF transporter S component (Folate family)</fullName>
    </submittedName>
</protein>
<organism evidence="2 3">
    <name type="scientific">Keratinibaculum paraultunense</name>
    <dbReference type="NCBI Taxonomy" id="1278232"/>
    <lineage>
        <taxon>Bacteria</taxon>
        <taxon>Bacillati</taxon>
        <taxon>Bacillota</taxon>
        <taxon>Tissierellia</taxon>
        <taxon>Tissierellales</taxon>
        <taxon>Tepidimicrobiaceae</taxon>
        <taxon>Keratinibaculum</taxon>
    </lineage>
</organism>
<evidence type="ECO:0000256" key="1">
    <source>
        <dbReference type="SAM" id="Phobius"/>
    </source>
</evidence>
<keyword evidence="1" id="KW-0472">Membrane</keyword>
<keyword evidence="3" id="KW-1185">Reference proteome</keyword>
<dbReference type="InterPro" id="IPR030949">
    <property type="entry name" value="ECF_S_folate_fam"/>
</dbReference>
<dbReference type="RefSeq" id="WP_132026397.1">
    <property type="nucleotide sequence ID" value="NZ_CP068564.1"/>
</dbReference>
<feature type="transmembrane region" description="Helical" evidence="1">
    <location>
        <begin position="105"/>
        <end position="124"/>
    </location>
</feature>
<sequence>MKKLDAKTIVISGFLIALNIVLSRIVNIPGIINFGGFPIIFGGIVFGPVVGGIVGAVGDVLSHILRPMGPFMPHFTLTSALTGIIPGILTKILKNDLQKPRLWKIFVSILVGQVTTTVLMVPYFRKILFGHPFVITMTKAAIKQAVNIPAYSIIIKLLVEALNRAGVLEETKAKA</sequence>
<dbReference type="OrthoDB" id="4624at2"/>
<dbReference type="AlphaFoldDB" id="A0A4R3KXT4"/>
<accession>A0A4R3KXT4</accession>
<dbReference type="NCBIfam" id="TIGR04518">
    <property type="entry name" value="ECF_S_folT_fam"/>
    <property type="match status" value="1"/>
</dbReference>
<dbReference type="EMBL" id="SMAE01000003">
    <property type="protein sequence ID" value="TCS90760.1"/>
    <property type="molecule type" value="Genomic_DNA"/>
</dbReference>
<evidence type="ECO:0000313" key="2">
    <source>
        <dbReference type="EMBL" id="TCS90760.1"/>
    </source>
</evidence>
<feature type="transmembrane region" description="Helical" evidence="1">
    <location>
        <begin position="74"/>
        <end position="93"/>
    </location>
</feature>
<comment type="caution">
    <text evidence="2">The sequence shown here is derived from an EMBL/GenBank/DDBJ whole genome shotgun (WGS) entry which is preliminary data.</text>
</comment>
<dbReference type="InterPro" id="IPR009825">
    <property type="entry name" value="ECF_substrate-spec-like"/>
</dbReference>
<name>A0A4R3KXT4_9FIRM</name>